<reference evidence="1 2" key="1">
    <citation type="submission" date="2019-12" db="EMBL/GenBank/DDBJ databases">
        <title>complete genome sequences of Pseudomonas putida str. WP8-W18-CRE-01 isolated from wastewater treatment plant effluent.</title>
        <authorList>
            <person name="Sekizuka T."/>
            <person name="Itokawa K."/>
            <person name="Yatsu K."/>
            <person name="Inamine Y."/>
            <person name="Kuroda M."/>
        </authorList>
    </citation>
    <scope>NUCLEOTIDE SEQUENCE [LARGE SCALE GENOMIC DNA]</scope>
    <source>
        <strain evidence="1 2">WP8-W18-CRE-01</strain>
    </source>
</reference>
<dbReference type="Proteomes" id="UP000515680">
    <property type="component" value="Chromosome"/>
</dbReference>
<name>A0A6S5TLH1_PSEPU</name>
<gene>
    <name evidence="1" type="ORF">WP8W18C01_12640</name>
</gene>
<organism evidence="1 2">
    <name type="scientific">Pseudomonas putida</name>
    <name type="common">Arthrobacter siderocapsulatus</name>
    <dbReference type="NCBI Taxonomy" id="303"/>
    <lineage>
        <taxon>Bacteria</taxon>
        <taxon>Pseudomonadati</taxon>
        <taxon>Pseudomonadota</taxon>
        <taxon>Gammaproteobacteria</taxon>
        <taxon>Pseudomonadales</taxon>
        <taxon>Pseudomonadaceae</taxon>
        <taxon>Pseudomonas</taxon>
    </lineage>
</organism>
<protein>
    <submittedName>
        <fullName evidence="1">Uncharacterized protein</fullName>
    </submittedName>
</protein>
<evidence type="ECO:0000313" key="2">
    <source>
        <dbReference type="Proteomes" id="UP000515680"/>
    </source>
</evidence>
<accession>A0A6S5TLH1</accession>
<dbReference type="EMBL" id="AP022227">
    <property type="protein sequence ID" value="BBT38923.1"/>
    <property type="molecule type" value="Genomic_DNA"/>
</dbReference>
<dbReference type="AlphaFoldDB" id="A0A6S5TLH1"/>
<dbReference type="RefSeq" id="WP_182817573.1">
    <property type="nucleotide sequence ID" value="NZ_AP022227.1"/>
</dbReference>
<sequence length="58" mass="6078">MKLVIASWLAGLLGFALLVAGVWMVHRPSAFMVAGVGLLVWAKLADQAAASQVAREEG</sequence>
<evidence type="ECO:0000313" key="1">
    <source>
        <dbReference type="EMBL" id="BBT38923.1"/>
    </source>
</evidence>
<proteinExistence type="predicted"/>